<gene>
    <name evidence="1" type="ORF">SD77_2735</name>
</gene>
<protein>
    <submittedName>
        <fullName evidence="1">Uncharacterized protein</fullName>
    </submittedName>
</protein>
<organism evidence="1 2">
    <name type="scientific">Bacillus badius</name>
    <dbReference type="NCBI Taxonomy" id="1455"/>
    <lineage>
        <taxon>Bacteria</taxon>
        <taxon>Bacillati</taxon>
        <taxon>Bacillota</taxon>
        <taxon>Bacilli</taxon>
        <taxon>Bacillales</taxon>
        <taxon>Bacillaceae</taxon>
        <taxon>Pseudobacillus</taxon>
    </lineage>
</organism>
<sequence length="38" mass="4189">MPAISFLSTKCINDHKKPGAFAAMYTTAKEEPGFLCIR</sequence>
<dbReference type="Proteomes" id="UP000031982">
    <property type="component" value="Unassembled WGS sequence"/>
</dbReference>
<keyword evidence="2" id="KW-1185">Reference proteome</keyword>
<name>A0ABR5ARL7_BACBA</name>
<accession>A0ABR5ARL7</accession>
<evidence type="ECO:0000313" key="2">
    <source>
        <dbReference type="Proteomes" id="UP000031982"/>
    </source>
</evidence>
<dbReference type="EMBL" id="JXLP01000021">
    <property type="protein sequence ID" value="KIL75895.1"/>
    <property type="molecule type" value="Genomic_DNA"/>
</dbReference>
<reference evidence="1 2" key="1">
    <citation type="submission" date="2015-01" db="EMBL/GenBank/DDBJ databases">
        <title>Genome Assembly of Bacillus badius MTCC 1458.</title>
        <authorList>
            <person name="Verma A."/>
            <person name="Khatri I."/>
            <person name="Mual P."/>
            <person name="Subramanian S."/>
            <person name="Krishnamurthi S."/>
        </authorList>
    </citation>
    <scope>NUCLEOTIDE SEQUENCE [LARGE SCALE GENOMIC DNA]</scope>
    <source>
        <strain evidence="1 2">MTCC 1458</strain>
    </source>
</reference>
<comment type="caution">
    <text evidence="1">The sequence shown here is derived from an EMBL/GenBank/DDBJ whole genome shotgun (WGS) entry which is preliminary data.</text>
</comment>
<evidence type="ECO:0000313" key="1">
    <source>
        <dbReference type="EMBL" id="KIL75895.1"/>
    </source>
</evidence>
<proteinExistence type="predicted"/>